<gene>
    <name evidence="2" type="ORF">SAMN06296036_104202</name>
</gene>
<evidence type="ECO:0000313" key="2">
    <source>
        <dbReference type="EMBL" id="SMF07246.1"/>
    </source>
</evidence>
<sequence length="169" mass="18923">MKGLSKWLLVGALLPCQAMGQQIEVAGIGQWADNYCAPSGVRYGWFWDAKVWIDLQVSEGGFGKDVGVRWTIDDWQTSHETLGKYDGPGAEGRELWSIDFTAAKMESCFWCKPQNVVLEYALFSRNGSAEIWENNEGLNYQLPIESIYHEIEIPPPEADDSEDEVACPG</sequence>
<evidence type="ECO:0000259" key="1">
    <source>
        <dbReference type="Pfam" id="PF03370"/>
    </source>
</evidence>
<dbReference type="Pfam" id="PF03370">
    <property type="entry name" value="CBM_21"/>
    <property type="match status" value="1"/>
</dbReference>
<dbReference type="RefSeq" id="WP_159455213.1">
    <property type="nucleotide sequence ID" value="NZ_FWZT01000004.1"/>
</dbReference>
<dbReference type="InterPro" id="IPR005036">
    <property type="entry name" value="CBM21_dom"/>
</dbReference>
<feature type="domain" description="CBM21" evidence="1">
    <location>
        <begin position="56"/>
        <end position="142"/>
    </location>
</feature>
<accession>A0A1Y6BLL5</accession>
<dbReference type="InterPro" id="IPR038175">
    <property type="entry name" value="CBM21_dom_sf"/>
</dbReference>
<dbReference type="EMBL" id="FWZT01000004">
    <property type="protein sequence ID" value="SMF07246.1"/>
    <property type="molecule type" value="Genomic_DNA"/>
</dbReference>
<keyword evidence="3" id="KW-1185">Reference proteome</keyword>
<dbReference type="Proteomes" id="UP000192907">
    <property type="component" value="Unassembled WGS sequence"/>
</dbReference>
<reference evidence="3" key="1">
    <citation type="submission" date="2017-04" db="EMBL/GenBank/DDBJ databases">
        <authorList>
            <person name="Varghese N."/>
            <person name="Submissions S."/>
        </authorList>
    </citation>
    <scope>NUCLEOTIDE SEQUENCE [LARGE SCALE GENOMIC DNA]</scope>
    <source>
        <strain evidence="3">RKEM611</strain>
    </source>
</reference>
<evidence type="ECO:0000313" key="3">
    <source>
        <dbReference type="Proteomes" id="UP000192907"/>
    </source>
</evidence>
<dbReference type="AlphaFoldDB" id="A0A1Y6BLL5"/>
<protein>
    <submittedName>
        <fullName evidence="2">Carbohydrate/starch-binding module (Family 21)</fullName>
    </submittedName>
</protein>
<proteinExistence type="predicted"/>
<organism evidence="2 3">
    <name type="scientific">Pseudobacteriovorax antillogorgiicola</name>
    <dbReference type="NCBI Taxonomy" id="1513793"/>
    <lineage>
        <taxon>Bacteria</taxon>
        <taxon>Pseudomonadati</taxon>
        <taxon>Bdellovibrionota</taxon>
        <taxon>Oligoflexia</taxon>
        <taxon>Oligoflexales</taxon>
        <taxon>Pseudobacteriovoracaceae</taxon>
        <taxon>Pseudobacteriovorax</taxon>
    </lineage>
</organism>
<name>A0A1Y6BLL5_9BACT</name>
<dbReference type="Gene3D" id="2.60.40.2440">
    <property type="entry name" value="Carbohydrate binding type-21 domain"/>
    <property type="match status" value="1"/>
</dbReference>